<gene>
    <name evidence="2" type="ORF">ADS77_10585</name>
</gene>
<keyword evidence="1" id="KW-1133">Transmembrane helix</keyword>
<organism evidence="2 3">
    <name type="scientific">Pseudoalteromonas porphyrae</name>
    <dbReference type="NCBI Taxonomy" id="187330"/>
    <lineage>
        <taxon>Bacteria</taxon>
        <taxon>Pseudomonadati</taxon>
        <taxon>Pseudomonadota</taxon>
        <taxon>Gammaproteobacteria</taxon>
        <taxon>Alteromonadales</taxon>
        <taxon>Pseudoalteromonadaceae</taxon>
        <taxon>Pseudoalteromonas</taxon>
    </lineage>
</organism>
<accession>A0A0N1EXF2</accession>
<protein>
    <recommendedName>
        <fullName evidence="4">Type II secretion system protein GspF domain-containing protein</fullName>
    </recommendedName>
</protein>
<dbReference type="Proteomes" id="UP000037848">
    <property type="component" value="Unassembled WGS sequence"/>
</dbReference>
<keyword evidence="1" id="KW-0472">Membrane</keyword>
<feature type="transmembrane region" description="Helical" evidence="1">
    <location>
        <begin position="245"/>
        <end position="261"/>
    </location>
</feature>
<evidence type="ECO:0000256" key="1">
    <source>
        <dbReference type="SAM" id="Phobius"/>
    </source>
</evidence>
<dbReference type="OrthoDB" id="6196671at2"/>
<feature type="transmembrane region" description="Helical" evidence="1">
    <location>
        <begin position="133"/>
        <end position="153"/>
    </location>
</feature>
<name>A0A0N1EXF2_9GAMM</name>
<dbReference type="STRING" id="187330.AMS58_15005"/>
<evidence type="ECO:0000313" key="2">
    <source>
        <dbReference type="EMBL" id="KPH63123.1"/>
    </source>
</evidence>
<evidence type="ECO:0008006" key="4">
    <source>
        <dbReference type="Google" id="ProtNLM"/>
    </source>
</evidence>
<dbReference type="RefSeq" id="WP_054454332.1">
    <property type="nucleotide sequence ID" value="NZ_LHPH01000010.1"/>
</dbReference>
<dbReference type="PATRIC" id="fig|187330.3.peg.4233"/>
<dbReference type="AlphaFoldDB" id="A0A0N1EXF2"/>
<dbReference type="EMBL" id="LHPH01000010">
    <property type="protein sequence ID" value="KPH63123.1"/>
    <property type="molecule type" value="Genomic_DNA"/>
</dbReference>
<keyword evidence="3" id="KW-1185">Reference proteome</keyword>
<keyword evidence="1" id="KW-0812">Transmembrane</keyword>
<sequence length="275" mass="31197">MNWDQLGYLCRIYSSANEISDSEQNQLRSATHLNIYKQGQPQSQLATKLAKQLVDNPNPSQQKQLSTCYAKLPSIITSPSFDYKNKLGYLAVLFGIFIVISAIYQVFVIPAFIEILGTHNINLPHSLNQYAQYWYVAIVLLAMLFTIVCITILKLRDACNLASTEPFTGMFGVIIPKQIKQQYAILMAIFGFFEQDSKNKATLPEIMHLQSCQLHGLALGDEFAYLVEQKLRLLNDAAKKQINKLIYLFSAILVLVIYLFLQQAYKPIFIIGEIV</sequence>
<reference evidence="2 3" key="1">
    <citation type="submission" date="2015-08" db="EMBL/GenBank/DDBJ databases">
        <title>Draft Genome Sequence of Pseudoalteromonas porphyrae UCD-SED14.</title>
        <authorList>
            <person name="Coil D.A."/>
            <person name="Jospin G."/>
            <person name="Lee R.D."/>
            <person name="Eisen J.A."/>
        </authorList>
    </citation>
    <scope>NUCLEOTIDE SEQUENCE [LARGE SCALE GENOMIC DNA]</scope>
    <source>
        <strain evidence="2 3">UCD-SED14</strain>
    </source>
</reference>
<comment type="caution">
    <text evidence="2">The sequence shown here is derived from an EMBL/GenBank/DDBJ whole genome shotgun (WGS) entry which is preliminary data.</text>
</comment>
<feature type="transmembrane region" description="Helical" evidence="1">
    <location>
        <begin position="87"/>
        <end position="113"/>
    </location>
</feature>
<evidence type="ECO:0000313" key="3">
    <source>
        <dbReference type="Proteomes" id="UP000037848"/>
    </source>
</evidence>
<proteinExistence type="predicted"/>